<evidence type="ECO:0000256" key="11">
    <source>
        <dbReference type="ARBA" id="ARBA00023078"/>
    </source>
</evidence>
<dbReference type="Pfam" id="PF01333">
    <property type="entry name" value="Apocytochr_F_C"/>
    <property type="match status" value="1"/>
</dbReference>
<evidence type="ECO:0000256" key="14">
    <source>
        <dbReference type="SAM" id="Phobius"/>
    </source>
</evidence>
<keyword evidence="12 14" id="KW-0472">Membrane</keyword>
<dbReference type="InterPro" id="IPR011054">
    <property type="entry name" value="Rudment_hybrid_motif"/>
</dbReference>
<dbReference type="SUPFAM" id="SSF49441">
    <property type="entry name" value="Cytochrome f, large domain"/>
    <property type="match status" value="1"/>
</dbReference>
<feature type="binding site" description="covalent" evidence="13">
    <location>
        <position position="53"/>
    </location>
    <ligand>
        <name>heme</name>
        <dbReference type="ChEBI" id="CHEBI:30413"/>
    </ligand>
</feature>
<feature type="transmembrane region" description="Helical" evidence="14">
    <location>
        <begin position="283"/>
        <end position="299"/>
    </location>
</feature>
<evidence type="ECO:0000256" key="7">
    <source>
        <dbReference type="ARBA" id="ARBA00022723"/>
    </source>
</evidence>
<evidence type="ECO:0000256" key="8">
    <source>
        <dbReference type="ARBA" id="ARBA00022982"/>
    </source>
</evidence>
<gene>
    <name evidence="16" type="primary">petA</name>
    <name evidence="16" type="ORF">M951_p83</name>
</gene>
<keyword evidence="10 13" id="KW-0408">Iron</keyword>
<dbReference type="GO" id="GO:0020037">
    <property type="term" value="F:heme binding"/>
    <property type="evidence" value="ECO:0007669"/>
    <property type="project" value="InterPro"/>
</dbReference>
<evidence type="ECO:0000313" key="17">
    <source>
        <dbReference type="Proteomes" id="UP000243670"/>
    </source>
</evidence>
<reference evidence="16 17" key="1">
    <citation type="journal article" date="2014" name="BMC Genomics">
        <title>Nucleomorph and plastid genome sequences of the chlorarachniophyte Lotharella oceanica: convergent reductive evolution and frequent recombination in nucleomorph-bearing algae.</title>
        <authorList>
            <person name="Tanifuji G."/>
            <person name="Onodera N.T."/>
            <person name="Brown M.W."/>
            <person name="Curtis B.A."/>
            <person name="Roger A.J."/>
            <person name="Ka-Shu Wong G."/>
            <person name="Melkonian M."/>
            <person name="Archibald J.M."/>
        </authorList>
    </citation>
    <scope>NUCLEOTIDE SEQUENCE [LARGE SCALE GENOMIC DNA]</scope>
    <source>
        <strain evidence="16 17">CCMP622</strain>
    </source>
</reference>
<dbReference type="Gene3D" id="2.40.50.100">
    <property type="match status" value="1"/>
</dbReference>
<dbReference type="AlphaFoldDB" id="A0A059SL74"/>
<proteinExistence type="inferred from homology"/>
<dbReference type="PANTHER" id="PTHR33288">
    <property type="match status" value="1"/>
</dbReference>
<evidence type="ECO:0000256" key="10">
    <source>
        <dbReference type="ARBA" id="ARBA00023004"/>
    </source>
</evidence>
<comment type="cofactor">
    <cofactor evidence="13">
        <name>heme</name>
        <dbReference type="ChEBI" id="CHEBI:30413"/>
    </cofactor>
    <text evidence="13">Binds 1 heme group covalently.</text>
</comment>
<dbReference type="InterPro" id="IPR024094">
    <property type="entry name" value="Cyt_f_lg_dom"/>
</dbReference>
<dbReference type="PANTHER" id="PTHR33288:SF10">
    <property type="entry name" value="CYTOCHROME F"/>
    <property type="match status" value="1"/>
</dbReference>
<keyword evidence="3" id="KW-0813">Transport</keyword>
<dbReference type="SUPFAM" id="SSF51246">
    <property type="entry name" value="Rudiment single hybrid motif"/>
    <property type="match status" value="1"/>
</dbReference>
<protein>
    <submittedName>
        <fullName evidence="16">Apocytochrome F</fullName>
    </submittedName>
</protein>
<name>A0A059SL74_9EUKA</name>
<dbReference type="Proteomes" id="UP000243670">
    <property type="component" value="Plastid Pltd"/>
</dbReference>
<evidence type="ECO:0000256" key="1">
    <source>
        <dbReference type="ARBA" id="ARBA00004167"/>
    </source>
</evidence>
<dbReference type="InterPro" id="IPR036826">
    <property type="entry name" value="Cyt_f_lg_dom_sf"/>
</dbReference>
<evidence type="ECO:0000256" key="2">
    <source>
        <dbReference type="ARBA" id="ARBA00008923"/>
    </source>
</evidence>
<dbReference type="SUPFAM" id="SSF103431">
    <property type="entry name" value="Cytochrome f subunit of the cytochrome b6f complex, transmembrane anchor"/>
    <property type="match status" value="1"/>
</dbReference>
<dbReference type="GO" id="GO:0005506">
    <property type="term" value="F:iron ion binding"/>
    <property type="evidence" value="ECO:0007669"/>
    <property type="project" value="InterPro"/>
</dbReference>
<dbReference type="PROSITE" id="PS51010">
    <property type="entry name" value="CYTF"/>
    <property type="match status" value="1"/>
</dbReference>
<dbReference type="InterPro" id="IPR024058">
    <property type="entry name" value="Cyt-f_TM"/>
</dbReference>
<comment type="similarity">
    <text evidence="2">Belongs to the cytochrome f family.</text>
</comment>
<feature type="binding site" description="axial binding residue" evidence="13">
    <location>
        <position position="33"/>
    </location>
    <ligand>
        <name>heme</name>
        <dbReference type="ChEBI" id="CHEBI:30413"/>
    </ligand>
    <ligandPart>
        <name>Fe</name>
        <dbReference type="ChEBI" id="CHEBI:18248"/>
    </ligandPart>
</feature>
<keyword evidence="4" id="KW-0602">Photosynthesis</keyword>
<evidence type="ECO:0000313" key="16">
    <source>
        <dbReference type="EMBL" id="AGY61448.1"/>
    </source>
</evidence>
<dbReference type="InterPro" id="IPR002325">
    <property type="entry name" value="Cyt_f"/>
</dbReference>
<evidence type="ECO:0000256" key="5">
    <source>
        <dbReference type="ARBA" id="ARBA00022617"/>
    </source>
</evidence>
<evidence type="ECO:0000256" key="6">
    <source>
        <dbReference type="ARBA" id="ARBA00022692"/>
    </source>
</evidence>
<geneLocation type="plastid" evidence="16"/>
<keyword evidence="11" id="KW-0793">Thylakoid</keyword>
<accession>A0A059SL74</accession>
<evidence type="ECO:0000256" key="4">
    <source>
        <dbReference type="ARBA" id="ARBA00022531"/>
    </source>
</evidence>
<evidence type="ECO:0000256" key="9">
    <source>
        <dbReference type="ARBA" id="ARBA00022989"/>
    </source>
</evidence>
<evidence type="ECO:0000259" key="15">
    <source>
        <dbReference type="Pfam" id="PF16639"/>
    </source>
</evidence>
<dbReference type="PRINTS" id="PR00610">
    <property type="entry name" value="CYTOCHROMEF"/>
</dbReference>
<comment type="subcellular location">
    <subcellularLocation>
        <location evidence="1">Membrane</location>
        <topology evidence="1">Single-pass membrane protein</topology>
    </subcellularLocation>
</comment>
<dbReference type="GO" id="GO:0015979">
    <property type="term" value="P:photosynthesis"/>
    <property type="evidence" value="ECO:0007669"/>
    <property type="project" value="UniProtKB-KW"/>
</dbReference>
<dbReference type="Gene3D" id="2.60.40.830">
    <property type="entry name" value="Cytochrome f large domain"/>
    <property type="match status" value="1"/>
</dbReference>
<keyword evidence="6 14" id="KW-0812">Transmembrane</keyword>
<keyword evidence="7 13" id="KW-0479">Metal-binding</keyword>
<evidence type="ECO:0000256" key="12">
    <source>
        <dbReference type="ARBA" id="ARBA00023136"/>
    </source>
</evidence>
<keyword evidence="16" id="KW-0934">Plastid</keyword>
<sequence>MFNFFSKKFFSIIEKFALFSLLSGFFAFNVNAYPIFARQYFSSPREVSGRIACSYCHLAQKPIELSLPQSVFPNTIFEAIIKVPYDKNLKQVSGQGTKVGLNIGAILILPEGFTLAPIDRIPASLRAKINNLSFLPYNNTNKSTFLVGPVSGDKYDQLVFPVLSPDYGNNTSFLKSSVYVGGNRGRGQIYPNGEKSNNNIFTSSVTGVITEIKPGVKNGFDVVIETKDGTSVIENIGAGASLSVKEGQQIFADQPLTTDPNVGGFGQSETEIMLQNPIRAKNLIVFTFFILLAQIFLVLKKKQFEKVQLFEMNF</sequence>
<keyword evidence="9 14" id="KW-1133">Transmembrane helix</keyword>
<dbReference type="EMBL" id="KF438023">
    <property type="protein sequence ID" value="AGY61448.1"/>
    <property type="molecule type" value="Genomic_DNA"/>
</dbReference>
<evidence type="ECO:0000256" key="13">
    <source>
        <dbReference type="PIRSR" id="PIRSR602325-50"/>
    </source>
</evidence>
<dbReference type="GO" id="GO:0042651">
    <property type="term" value="C:thylakoid membrane"/>
    <property type="evidence" value="ECO:0007669"/>
    <property type="project" value="InterPro"/>
</dbReference>
<keyword evidence="8" id="KW-0249">Electron transport</keyword>
<feature type="binding site" description="axial binding residue" evidence="13">
    <location>
        <position position="57"/>
    </location>
    <ligand>
        <name>heme</name>
        <dbReference type="ChEBI" id="CHEBI:30413"/>
    </ligand>
    <ligandPart>
        <name>Fe</name>
        <dbReference type="ChEBI" id="CHEBI:18248"/>
    </ligandPart>
</feature>
<feature type="domain" description="Cytochrome f large" evidence="15">
    <location>
        <begin position="33"/>
        <end position="185"/>
    </location>
</feature>
<keyword evidence="5 13" id="KW-0349">Heme</keyword>
<evidence type="ECO:0000256" key="3">
    <source>
        <dbReference type="ARBA" id="ARBA00022448"/>
    </source>
</evidence>
<dbReference type="Pfam" id="PF16639">
    <property type="entry name" value="Apocytochr_F_N"/>
    <property type="match status" value="1"/>
</dbReference>
<dbReference type="Gene3D" id="1.20.5.700">
    <property type="entry name" value="Single helix bin"/>
    <property type="match status" value="1"/>
</dbReference>
<dbReference type="GO" id="GO:0009055">
    <property type="term" value="F:electron transfer activity"/>
    <property type="evidence" value="ECO:0007669"/>
    <property type="project" value="InterPro"/>
</dbReference>
<organism evidence="16 17">
    <name type="scientific">Lotharella oceanica</name>
    <dbReference type="NCBI Taxonomy" id="641309"/>
    <lineage>
        <taxon>Eukaryota</taxon>
        <taxon>Sar</taxon>
        <taxon>Rhizaria</taxon>
        <taxon>Cercozoa</taxon>
        <taxon>Chlorarachniophyceae</taxon>
        <taxon>Lotharella</taxon>
    </lineage>
</organism>
<feature type="binding site" description="covalent" evidence="13">
    <location>
        <position position="56"/>
    </location>
    <ligand>
        <name>heme</name>
        <dbReference type="ChEBI" id="CHEBI:30413"/>
    </ligand>
</feature>